<dbReference type="PANTHER" id="PTHR37689">
    <property type="entry name" value="PROTEIN FDHE"/>
    <property type="match status" value="1"/>
</dbReference>
<organism evidence="2">
    <name type="scientific">Bartonella schoenbuchensis</name>
    <dbReference type="NCBI Taxonomy" id="165694"/>
    <lineage>
        <taxon>Bacteria</taxon>
        <taxon>Pseudomonadati</taxon>
        <taxon>Pseudomonadota</taxon>
        <taxon>Alphaproteobacteria</taxon>
        <taxon>Hyphomicrobiales</taxon>
        <taxon>Bartonellaceae</taxon>
        <taxon>Bartonella</taxon>
    </lineage>
</organism>
<dbReference type="AlphaFoldDB" id="A0A024LU42"/>
<dbReference type="InterPro" id="IPR056774">
    <property type="entry name" value="FdhE_N"/>
</dbReference>
<protein>
    <submittedName>
        <fullName evidence="2">Formate dehydrogenase accessory protein FdhE</fullName>
    </submittedName>
</protein>
<dbReference type="GO" id="GO:0005829">
    <property type="term" value="C:cytosol"/>
    <property type="evidence" value="ECO:0007669"/>
    <property type="project" value="TreeGrafter"/>
</dbReference>
<dbReference type="InterPro" id="IPR024064">
    <property type="entry name" value="FdhE-like_sf"/>
</dbReference>
<dbReference type="Pfam" id="PF04216">
    <property type="entry name" value="FdhE_N"/>
    <property type="match status" value="1"/>
</dbReference>
<dbReference type="GO" id="GO:0051604">
    <property type="term" value="P:protein maturation"/>
    <property type="evidence" value="ECO:0007669"/>
    <property type="project" value="TreeGrafter"/>
</dbReference>
<dbReference type="EMBL" id="HG977197">
    <property type="protein sequence ID" value="CDP80599.1"/>
    <property type="molecule type" value="Genomic_DNA"/>
</dbReference>
<dbReference type="PANTHER" id="PTHR37689:SF1">
    <property type="entry name" value="PROTEIN FDHE"/>
    <property type="match status" value="1"/>
</dbReference>
<reference evidence="2" key="2">
    <citation type="submission" date="2014-05" db="EMBL/GenBank/DDBJ databases">
        <title>Genome sequencing of Bartonella spp. isolated from human blood.</title>
        <authorList>
            <person name="Raoult D."/>
        </authorList>
    </citation>
    <scope>NUCLEOTIDE SEQUENCE</scope>
    <source>
        <strain evidence="2">MVT06</strain>
    </source>
</reference>
<dbReference type="SUPFAM" id="SSF144020">
    <property type="entry name" value="FdhE-like"/>
    <property type="match status" value="1"/>
</dbReference>
<reference evidence="2" key="1">
    <citation type="submission" date="2013-11" db="EMBL/GenBank/DDBJ databases">
        <authorList>
            <person name="GENOMES U."/>
        </authorList>
    </citation>
    <scope>NUCLEOTIDE SEQUENCE</scope>
    <source>
        <strain evidence="2">MVT06</strain>
    </source>
</reference>
<sequence>MLQRNTLLEKKSESNAVHPSPWVKLPDRETLFEKRAHRFMHLATTNPNKEDLLFWAHFCNAQQQLTNTFKNFSTALSRFTMVSTPPFDRSKILSLGFYDSVVHNFLNHISTSALPVKYQEAFNKAQQQQDQWRLWGHNLLNHPLSHQHLAEHIFITGALQIIYCLTSSQLDPQTLTPQQNNLCPACAGTYLVNIVCDWKGEEKPQLCSCLYCGTLWRSAHFQCTVCNAAHSTLHHKYEKDPKNILLDNILIEACEVCRHEHDDNQFNQHENSSLNVCAHDNEQTHPRFFLENSLSFEAEEL</sequence>
<dbReference type="InterPro" id="IPR006452">
    <property type="entry name" value="Formate_DH_accessory"/>
</dbReference>
<gene>
    <name evidence="2" type="ORF">BN1046_01548</name>
</gene>
<evidence type="ECO:0000313" key="2">
    <source>
        <dbReference type="EMBL" id="CDP80599.1"/>
    </source>
</evidence>
<proteinExistence type="predicted"/>
<dbReference type="GO" id="GO:0008199">
    <property type="term" value="F:ferric iron binding"/>
    <property type="evidence" value="ECO:0007669"/>
    <property type="project" value="TreeGrafter"/>
</dbReference>
<feature type="domain" description="FdhE N-terminal" evidence="1">
    <location>
        <begin position="21"/>
        <end position="178"/>
    </location>
</feature>
<evidence type="ECO:0000259" key="1">
    <source>
        <dbReference type="Pfam" id="PF04216"/>
    </source>
</evidence>
<name>A0A024LU42_9HYPH</name>
<dbReference type="Gene3D" id="3.90.1670.10">
    <property type="entry name" value="FdhE-like domain"/>
    <property type="match status" value="1"/>
</dbReference>
<accession>A0A024LU42</accession>